<dbReference type="Proteomes" id="UP001220324">
    <property type="component" value="Unassembled WGS sequence"/>
</dbReference>
<feature type="compositionally biased region" description="Polar residues" evidence="1">
    <location>
        <begin position="310"/>
        <end position="323"/>
    </location>
</feature>
<dbReference type="AlphaFoldDB" id="A0AAD6GDU8"/>
<name>A0AAD6GDU8_9EURO</name>
<feature type="compositionally biased region" description="Polar residues" evidence="1">
    <location>
        <begin position="167"/>
        <end position="176"/>
    </location>
</feature>
<comment type="caution">
    <text evidence="2">The sequence shown here is derived from an EMBL/GenBank/DDBJ whole genome shotgun (WGS) entry which is preliminary data.</text>
</comment>
<sequence>MEVNLDQIEFYHGPSHQPPSTSAKSVNPGHASAHVPRYFQHSFPTGFGFRPGQSEVPLGQSPPLTGTTHAWNIFDFEINNVYGHPQPEMTKDVEPAVTTNMLAAHVGITNDESRPSFSYCLTHFFPDTVPDTKEIETSPLSCVSCVTTPVPAPEQANRAFSDLSVVGDSQQESAQESAKRKLSTTEPSDSLHPGEYENDTKPSQASDLSENPCSMVNEAPNNSPERAEDPGTAEDTSATLGPSSPPTARSTSKRSRVRRALGSNIPVCYPTIAVVVPSTSWKQGAARISTRAAAAVCKKRIRLSRDTGNEQDGNTTFYDTGQPYQKRKKRIPSIRPLSDPSDSSTPLSCHCPGAIQGIRGSALLTVESDSGLKPAYFFTFVPDPSPILSQPHTAVIPEKYSTYTSDENALLVRLKDKEAMSWSEITTHFPGRNFIPSSPLFNQITSQGQLSVWKTEGMRMREAMLSGYFSVRTCRPFAVYKILRSHLFQYKH</sequence>
<feature type="compositionally biased region" description="Low complexity" evidence="1">
    <location>
        <begin position="336"/>
        <end position="346"/>
    </location>
</feature>
<accession>A0AAD6GDU8</accession>
<evidence type="ECO:0000313" key="2">
    <source>
        <dbReference type="EMBL" id="KAJ5533359.1"/>
    </source>
</evidence>
<dbReference type="EMBL" id="JAQIZZ010000007">
    <property type="protein sequence ID" value="KAJ5533359.1"/>
    <property type="molecule type" value="Genomic_DNA"/>
</dbReference>
<evidence type="ECO:0000313" key="3">
    <source>
        <dbReference type="Proteomes" id="UP001220324"/>
    </source>
</evidence>
<evidence type="ECO:0000256" key="1">
    <source>
        <dbReference type="SAM" id="MobiDB-lite"/>
    </source>
</evidence>
<feature type="region of interest" description="Disordered" evidence="1">
    <location>
        <begin position="306"/>
        <end position="346"/>
    </location>
</feature>
<organism evidence="2 3">
    <name type="scientific">Penicillium frequentans</name>
    <dbReference type="NCBI Taxonomy" id="3151616"/>
    <lineage>
        <taxon>Eukaryota</taxon>
        <taxon>Fungi</taxon>
        <taxon>Dikarya</taxon>
        <taxon>Ascomycota</taxon>
        <taxon>Pezizomycotina</taxon>
        <taxon>Eurotiomycetes</taxon>
        <taxon>Eurotiomycetidae</taxon>
        <taxon>Eurotiales</taxon>
        <taxon>Aspergillaceae</taxon>
        <taxon>Penicillium</taxon>
    </lineage>
</organism>
<feature type="region of interest" description="Disordered" evidence="1">
    <location>
        <begin position="11"/>
        <end position="31"/>
    </location>
</feature>
<protein>
    <submittedName>
        <fullName evidence="2">Uncharacterized protein</fullName>
    </submittedName>
</protein>
<gene>
    <name evidence="2" type="ORF">N7494_009911</name>
</gene>
<feature type="compositionally biased region" description="Polar residues" evidence="1">
    <location>
        <begin position="234"/>
        <end position="250"/>
    </location>
</feature>
<reference evidence="2 3" key="1">
    <citation type="journal article" date="2023" name="IMA Fungus">
        <title>Comparative genomic study of the Penicillium genus elucidates a diverse pangenome and 15 lateral gene transfer events.</title>
        <authorList>
            <person name="Petersen C."/>
            <person name="Sorensen T."/>
            <person name="Nielsen M.R."/>
            <person name="Sondergaard T.E."/>
            <person name="Sorensen J.L."/>
            <person name="Fitzpatrick D.A."/>
            <person name="Frisvad J.C."/>
            <person name="Nielsen K.L."/>
        </authorList>
    </citation>
    <scope>NUCLEOTIDE SEQUENCE [LARGE SCALE GENOMIC DNA]</scope>
    <source>
        <strain evidence="2 3">IBT 35679</strain>
    </source>
</reference>
<feature type="region of interest" description="Disordered" evidence="1">
    <location>
        <begin position="165"/>
        <end position="257"/>
    </location>
</feature>
<keyword evidence="3" id="KW-1185">Reference proteome</keyword>
<proteinExistence type="predicted"/>
<feature type="compositionally biased region" description="Polar residues" evidence="1">
    <location>
        <begin position="201"/>
        <end position="224"/>
    </location>
</feature>